<evidence type="ECO:0000313" key="3">
    <source>
        <dbReference type="Proteomes" id="UP000887540"/>
    </source>
</evidence>
<protein>
    <submittedName>
        <fullName evidence="4">B30.2/SPRY domain-containing protein</fullName>
    </submittedName>
</protein>
<proteinExistence type="predicted"/>
<dbReference type="PANTHER" id="PTHR12864">
    <property type="entry name" value="RAN BINDING PROTEIN 9-RELATED"/>
    <property type="match status" value="1"/>
</dbReference>
<dbReference type="Pfam" id="PF00622">
    <property type="entry name" value="SPRY"/>
    <property type="match status" value="1"/>
</dbReference>
<evidence type="ECO:0000256" key="1">
    <source>
        <dbReference type="SAM" id="MobiDB-lite"/>
    </source>
</evidence>
<dbReference type="InterPro" id="IPR050618">
    <property type="entry name" value="Ubq-SigPath_Reg"/>
</dbReference>
<name>A0A914CUM6_9BILA</name>
<reference evidence="4" key="1">
    <citation type="submission" date="2022-11" db="UniProtKB">
        <authorList>
            <consortium name="WormBaseParasite"/>
        </authorList>
    </citation>
    <scope>IDENTIFICATION</scope>
</reference>
<dbReference type="InterPro" id="IPR001870">
    <property type="entry name" value="B30.2/SPRY"/>
</dbReference>
<feature type="domain" description="B30.2/SPRY" evidence="2">
    <location>
        <begin position="4"/>
        <end position="197"/>
    </location>
</feature>
<dbReference type="PROSITE" id="PS50188">
    <property type="entry name" value="B302_SPRY"/>
    <property type="match status" value="1"/>
</dbReference>
<dbReference type="SUPFAM" id="SSF49899">
    <property type="entry name" value="Concanavalin A-like lectins/glucanases"/>
    <property type="match status" value="1"/>
</dbReference>
<organism evidence="3 4">
    <name type="scientific">Acrobeloides nanus</name>
    <dbReference type="NCBI Taxonomy" id="290746"/>
    <lineage>
        <taxon>Eukaryota</taxon>
        <taxon>Metazoa</taxon>
        <taxon>Ecdysozoa</taxon>
        <taxon>Nematoda</taxon>
        <taxon>Chromadorea</taxon>
        <taxon>Rhabditida</taxon>
        <taxon>Tylenchina</taxon>
        <taxon>Cephalobomorpha</taxon>
        <taxon>Cephaloboidea</taxon>
        <taxon>Cephalobidae</taxon>
        <taxon>Acrobeloides</taxon>
    </lineage>
</organism>
<dbReference type="InterPro" id="IPR003877">
    <property type="entry name" value="SPRY_dom"/>
</dbReference>
<dbReference type="InterPro" id="IPR013320">
    <property type="entry name" value="ConA-like_dom_sf"/>
</dbReference>
<dbReference type="SMART" id="SM00449">
    <property type="entry name" value="SPRY"/>
    <property type="match status" value="1"/>
</dbReference>
<dbReference type="Gene3D" id="2.60.120.920">
    <property type="match status" value="1"/>
</dbReference>
<accession>A0A914CUM6</accession>
<evidence type="ECO:0000313" key="4">
    <source>
        <dbReference type="WBParaSite" id="ACRNAN_scaffold1395.g29693.t1"/>
    </source>
</evidence>
<evidence type="ECO:0000259" key="2">
    <source>
        <dbReference type="PROSITE" id="PS50188"/>
    </source>
</evidence>
<feature type="region of interest" description="Disordered" evidence="1">
    <location>
        <begin position="204"/>
        <end position="249"/>
    </location>
</feature>
<feature type="compositionally biased region" description="Acidic residues" evidence="1">
    <location>
        <begin position="229"/>
        <end position="241"/>
    </location>
</feature>
<dbReference type="InterPro" id="IPR043136">
    <property type="entry name" value="B30.2/SPRY_sf"/>
</dbReference>
<sequence length="249" mass="28128">MANIPIEIWLEPLKFLPGNENFPSELNPEDAYSTLKILPDKLSVEFTGPNNSYWESAGCVRANVPVPRALGLFYFEVTIIKDGPNSEEIYRSVGVGLGQKNVPLQNMPGWRYGSYGYHGDDGKFYQNGRECLYGETFTTNNVIGCGVNFVKMELFYMKNGQYIGVAKKGRFREELYPFVGLNAPGEIIEEIEDVRKIQVSENRTLSENSTDSTIDFSSDDTRSISSNESENDFDPENELENNPDREPEN</sequence>
<keyword evidence="3" id="KW-1185">Reference proteome</keyword>
<dbReference type="AlphaFoldDB" id="A0A914CUM6"/>
<dbReference type="Proteomes" id="UP000887540">
    <property type="component" value="Unplaced"/>
</dbReference>
<dbReference type="WBParaSite" id="ACRNAN_scaffold1395.g29693.t1">
    <property type="protein sequence ID" value="ACRNAN_scaffold1395.g29693.t1"/>
    <property type="gene ID" value="ACRNAN_scaffold1395.g29693"/>
</dbReference>